<gene>
    <name evidence="1" type="ORF">M529_08715</name>
</gene>
<keyword evidence="2" id="KW-1185">Reference proteome</keyword>
<evidence type="ECO:0000313" key="2">
    <source>
        <dbReference type="Proteomes" id="UP000015523"/>
    </source>
</evidence>
<sequence length="46" mass="5052">MWVNKVERLRLLADYTGDPVSDDDAVWAVGQADIFVAAIRDAFGIA</sequence>
<reference evidence="1 2" key="1">
    <citation type="journal article" date="2013" name="Genome Announc.">
        <title>Draft Genome Sequence of Sphingobium ummariense Strain RL-3, a Hexachlorocyclohexane-Degrading Bacterium.</title>
        <authorList>
            <person name="Kohli P."/>
            <person name="Dua A."/>
            <person name="Sangwan N."/>
            <person name="Oldach P."/>
            <person name="Khurana J.P."/>
            <person name="Lal R."/>
        </authorList>
    </citation>
    <scope>NUCLEOTIDE SEQUENCE [LARGE SCALE GENOMIC DNA]</scope>
    <source>
        <strain evidence="1 2">RL-3</strain>
    </source>
</reference>
<dbReference type="AlphaFoldDB" id="T0IUT1"/>
<accession>T0IUT1</accession>
<name>T0IUT1_9SPHN</name>
<proteinExistence type="predicted"/>
<protein>
    <submittedName>
        <fullName evidence="1">Uncharacterized protein</fullName>
    </submittedName>
</protein>
<dbReference type="Proteomes" id="UP000015523">
    <property type="component" value="Unassembled WGS sequence"/>
</dbReference>
<comment type="caution">
    <text evidence="1">The sequence shown here is derived from an EMBL/GenBank/DDBJ whole genome shotgun (WGS) entry which is preliminary data.</text>
</comment>
<organism evidence="1 2">
    <name type="scientific">Sphingobium ummariense RL-3</name>
    <dbReference type="NCBI Taxonomy" id="1346791"/>
    <lineage>
        <taxon>Bacteria</taxon>
        <taxon>Pseudomonadati</taxon>
        <taxon>Pseudomonadota</taxon>
        <taxon>Alphaproteobacteria</taxon>
        <taxon>Sphingomonadales</taxon>
        <taxon>Sphingomonadaceae</taxon>
        <taxon>Sphingobium</taxon>
    </lineage>
</organism>
<evidence type="ECO:0000313" key="1">
    <source>
        <dbReference type="EMBL" id="EQB32590.1"/>
    </source>
</evidence>
<dbReference type="EMBL" id="AUWY01000068">
    <property type="protein sequence ID" value="EQB32590.1"/>
    <property type="molecule type" value="Genomic_DNA"/>
</dbReference>